<dbReference type="AlphaFoldDB" id="A0A392NL82"/>
<dbReference type="PROSITE" id="PS50863">
    <property type="entry name" value="B3"/>
    <property type="match status" value="1"/>
</dbReference>
<evidence type="ECO:0000313" key="8">
    <source>
        <dbReference type="Proteomes" id="UP000265520"/>
    </source>
</evidence>
<evidence type="ECO:0000256" key="2">
    <source>
        <dbReference type="ARBA" id="ARBA00023015"/>
    </source>
</evidence>
<proteinExistence type="predicted"/>
<dbReference type="GO" id="GO:0003677">
    <property type="term" value="F:DNA binding"/>
    <property type="evidence" value="ECO:0007669"/>
    <property type="project" value="UniProtKB-KW"/>
</dbReference>
<evidence type="ECO:0000256" key="3">
    <source>
        <dbReference type="ARBA" id="ARBA00023125"/>
    </source>
</evidence>
<keyword evidence="4" id="KW-0804">Transcription</keyword>
<sequence>MIVSQAYANMKKQQVLHVPPRMAQCVLRDSESIVLRTRHNMDRTTCTIRTYIREDKPEKKEMYLTDGWFEFKKANQLRKGDKLQFQLSDPPDVVVVDIVRRRGLKIN</sequence>
<comment type="caution">
    <text evidence="7">The sequence shown here is derived from an EMBL/GenBank/DDBJ whole genome shotgun (WGS) entry which is preliminary data.</text>
</comment>
<dbReference type="Pfam" id="PF02362">
    <property type="entry name" value="B3"/>
    <property type="match status" value="1"/>
</dbReference>
<evidence type="ECO:0000256" key="4">
    <source>
        <dbReference type="ARBA" id="ARBA00023163"/>
    </source>
</evidence>
<feature type="domain" description="TF-B3" evidence="6">
    <location>
        <begin position="1"/>
        <end position="102"/>
    </location>
</feature>
<comment type="subcellular location">
    <subcellularLocation>
        <location evidence="1">Nucleus</location>
    </subcellularLocation>
</comment>
<keyword evidence="5" id="KW-0539">Nucleus</keyword>
<protein>
    <recommendedName>
        <fullName evidence="6">TF-B3 domain-containing protein</fullName>
    </recommendedName>
</protein>
<name>A0A392NL82_9FABA</name>
<evidence type="ECO:0000259" key="6">
    <source>
        <dbReference type="PROSITE" id="PS50863"/>
    </source>
</evidence>
<organism evidence="7 8">
    <name type="scientific">Trifolium medium</name>
    <dbReference type="NCBI Taxonomy" id="97028"/>
    <lineage>
        <taxon>Eukaryota</taxon>
        <taxon>Viridiplantae</taxon>
        <taxon>Streptophyta</taxon>
        <taxon>Embryophyta</taxon>
        <taxon>Tracheophyta</taxon>
        <taxon>Spermatophyta</taxon>
        <taxon>Magnoliopsida</taxon>
        <taxon>eudicotyledons</taxon>
        <taxon>Gunneridae</taxon>
        <taxon>Pentapetalae</taxon>
        <taxon>rosids</taxon>
        <taxon>fabids</taxon>
        <taxon>Fabales</taxon>
        <taxon>Fabaceae</taxon>
        <taxon>Papilionoideae</taxon>
        <taxon>50 kb inversion clade</taxon>
        <taxon>NPAAA clade</taxon>
        <taxon>Hologalegina</taxon>
        <taxon>IRL clade</taxon>
        <taxon>Trifolieae</taxon>
        <taxon>Trifolium</taxon>
    </lineage>
</organism>
<dbReference type="Proteomes" id="UP000265520">
    <property type="component" value="Unassembled WGS sequence"/>
</dbReference>
<reference evidence="7 8" key="1">
    <citation type="journal article" date="2018" name="Front. Plant Sci.">
        <title>Red Clover (Trifolium pratense) and Zigzag Clover (T. medium) - A Picture of Genomic Similarities and Differences.</title>
        <authorList>
            <person name="Dluhosova J."/>
            <person name="Istvanek J."/>
            <person name="Nedelnik J."/>
            <person name="Repkova J."/>
        </authorList>
    </citation>
    <scope>NUCLEOTIDE SEQUENCE [LARGE SCALE GENOMIC DNA]</scope>
    <source>
        <strain evidence="8">cv. 10/8</strain>
        <tissue evidence="7">Leaf</tissue>
    </source>
</reference>
<dbReference type="InterPro" id="IPR003340">
    <property type="entry name" value="B3_DNA-bd"/>
</dbReference>
<keyword evidence="3" id="KW-0238">DNA-binding</keyword>
<evidence type="ECO:0000256" key="1">
    <source>
        <dbReference type="ARBA" id="ARBA00004123"/>
    </source>
</evidence>
<accession>A0A392NL82</accession>
<dbReference type="GO" id="GO:0005634">
    <property type="term" value="C:nucleus"/>
    <property type="evidence" value="ECO:0007669"/>
    <property type="project" value="UniProtKB-SubCell"/>
</dbReference>
<keyword evidence="2" id="KW-0805">Transcription regulation</keyword>
<dbReference type="Gene3D" id="2.40.330.10">
    <property type="entry name" value="DNA-binding pseudobarrel domain"/>
    <property type="match status" value="1"/>
</dbReference>
<dbReference type="SUPFAM" id="SSF101936">
    <property type="entry name" value="DNA-binding pseudobarrel domain"/>
    <property type="match status" value="1"/>
</dbReference>
<dbReference type="EMBL" id="LXQA010043869">
    <property type="protein sequence ID" value="MCI00648.1"/>
    <property type="molecule type" value="Genomic_DNA"/>
</dbReference>
<dbReference type="InterPro" id="IPR015300">
    <property type="entry name" value="DNA-bd_pseudobarrel_sf"/>
</dbReference>
<evidence type="ECO:0000256" key="5">
    <source>
        <dbReference type="ARBA" id="ARBA00023242"/>
    </source>
</evidence>
<keyword evidence="8" id="KW-1185">Reference proteome</keyword>
<evidence type="ECO:0000313" key="7">
    <source>
        <dbReference type="EMBL" id="MCI00648.1"/>
    </source>
</evidence>